<dbReference type="InterPro" id="IPR010621">
    <property type="entry name" value="DUF1214"/>
</dbReference>
<evidence type="ECO:0008006" key="6">
    <source>
        <dbReference type="Google" id="ProtNLM"/>
    </source>
</evidence>
<dbReference type="KEGG" id="spsw:Sps_04749"/>
<feature type="chain" id="PRO_5013294957" description="DUF1254 domain-containing protein" evidence="1">
    <location>
        <begin position="36"/>
        <end position="549"/>
    </location>
</feature>
<dbReference type="EMBL" id="CP014782">
    <property type="protein sequence ID" value="AQS39832.1"/>
    <property type="molecule type" value="Genomic_DNA"/>
</dbReference>
<dbReference type="RefSeq" id="WP_077754696.1">
    <property type="nucleotide sequence ID" value="NZ_CP014782.1"/>
</dbReference>
<dbReference type="Gene3D" id="2.60.40.1610">
    <property type="entry name" value="Domain of unknown function DUF1254"/>
    <property type="match status" value="1"/>
</dbReference>
<dbReference type="InterPro" id="IPR037050">
    <property type="entry name" value="DUF1254_sf"/>
</dbReference>
<dbReference type="InterPro" id="IPR010679">
    <property type="entry name" value="DUF1254"/>
</dbReference>
<evidence type="ECO:0000259" key="3">
    <source>
        <dbReference type="Pfam" id="PF06863"/>
    </source>
</evidence>
<keyword evidence="5" id="KW-1185">Reference proteome</keyword>
<dbReference type="STRING" id="225848.Sps_04749"/>
<dbReference type="Gene3D" id="2.60.120.600">
    <property type="entry name" value="Domain of unknown function DUF1214, C-terminal domain"/>
    <property type="match status" value="1"/>
</dbReference>
<sequence length="549" mass="60546">MKNSPKLCANSPKLLVKAALLTSCVVSSLSGMAVAGSAGKDVTPGFNQKIPAEIMTPNKVETRIGELNFYDGIPTDETLTKVYDNLDFVRGIDVFLNFIPATSIEGIRLGFKSLGVADSNEVLVFDNLMDSNPLFLTGNTDTVYAGAMLDLEKDGVTVVEIPAGAGPGTVNDAFFRFVVDMGAPGPDAKKGGTYVILPPDYKGALKPTKNGMADRDWETRATIMVGDKKQKVWIAQSKSYNNWLILRGFLKDGKPEHASNMWRTGLKIYPLADAKNPKKMKFINGSGKYFNTVHANDYKFYEELWHVIQKEPVSFIDPELRGQAAAIGIEKGKPFEPDARMKAILKDAVAVGNATARSIAFKTRDKSAYMFEGKQWFTGFIGRDYRWLKDGGNGGRNMDARTLFFYLATVNTPAMALQVPGVGSNYAMTTGDNKGEILYGEKNYKVTLPADAPAKDFWSMVAYDPQTRSELQVPGGSAYPSKNNKRDKLIYNKDGSVTLYFGPDAPKGLESNWTETTPGKAWFAMLRLYGPLQPWFDKTWQPSDFELVK</sequence>
<evidence type="ECO:0000313" key="5">
    <source>
        <dbReference type="Proteomes" id="UP000189545"/>
    </source>
</evidence>
<dbReference type="Pfam" id="PF06863">
    <property type="entry name" value="DUF1254"/>
    <property type="match status" value="1"/>
</dbReference>
<dbReference type="OrthoDB" id="272779at2"/>
<dbReference type="PANTHER" id="PTHR36509:SF3">
    <property type="entry name" value="SIGNAL PEPTIDE PROTEIN"/>
    <property type="match status" value="1"/>
</dbReference>
<keyword evidence="1" id="KW-0732">Signal</keyword>
<accession>A0A1S6HWH6</accession>
<evidence type="ECO:0000256" key="1">
    <source>
        <dbReference type="SAM" id="SignalP"/>
    </source>
</evidence>
<proteinExistence type="predicted"/>
<dbReference type="SUPFAM" id="SSF160935">
    <property type="entry name" value="VPA0735-like"/>
    <property type="match status" value="1"/>
</dbReference>
<organism evidence="4 5">
    <name type="scientific">Shewanella psychrophila</name>
    <dbReference type="NCBI Taxonomy" id="225848"/>
    <lineage>
        <taxon>Bacteria</taxon>
        <taxon>Pseudomonadati</taxon>
        <taxon>Pseudomonadota</taxon>
        <taxon>Gammaproteobacteria</taxon>
        <taxon>Alteromonadales</taxon>
        <taxon>Shewanellaceae</taxon>
        <taxon>Shewanella</taxon>
    </lineage>
</organism>
<name>A0A1S6HWH6_9GAMM</name>
<protein>
    <recommendedName>
        <fullName evidence="6">DUF1254 domain-containing protein</fullName>
    </recommendedName>
</protein>
<evidence type="ECO:0000259" key="2">
    <source>
        <dbReference type="Pfam" id="PF06742"/>
    </source>
</evidence>
<reference evidence="4 5" key="1">
    <citation type="submission" date="2016-03" db="EMBL/GenBank/DDBJ databases">
        <title>Complete genome sequence of Shewanella psychrophila WP2, a deep sea bacterium isolated from west Pacific sediment.</title>
        <authorList>
            <person name="Xu G."/>
            <person name="Jian H."/>
        </authorList>
    </citation>
    <scope>NUCLEOTIDE SEQUENCE [LARGE SCALE GENOMIC DNA]</scope>
    <source>
        <strain evidence="4 5">WP2</strain>
    </source>
</reference>
<evidence type="ECO:0000313" key="4">
    <source>
        <dbReference type="EMBL" id="AQS39832.1"/>
    </source>
</evidence>
<feature type="signal peptide" evidence="1">
    <location>
        <begin position="1"/>
        <end position="35"/>
    </location>
</feature>
<dbReference type="Gene3D" id="1.10.3360.10">
    <property type="entry name" value="VPA0735-like domain"/>
    <property type="match status" value="1"/>
</dbReference>
<dbReference type="Pfam" id="PF06742">
    <property type="entry name" value="DUF1214"/>
    <property type="match status" value="1"/>
</dbReference>
<feature type="domain" description="DUF1254" evidence="3">
    <location>
        <begin position="120"/>
        <end position="270"/>
    </location>
</feature>
<dbReference type="PANTHER" id="PTHR36509">
    <property type="entry name" value="BLL3101 PROTEIN"/>
    <property type="match status" value="1"/>
</dbReference>
<dbReference type="InterPro" id="IPR037049">
    <property type="entry name" value="DUF1214_C_sf"/>
</dbReference>
<dbReference type="Proteomes" id="UP000189545">
    <property type="component" value="Chromosome"/>
</dbReference>
<dbReference type="AlphaFoldDB" id="A0A1S6HWH6"/>
<feature type="domain" description="DUF1214" evidence="2">
    <location>
        <begin position="425"/>
        <end position="532"/>
    </location>
</feature>
<gene>
    <name evidence="4" type="ORF">Sps_04749</name>
</gene>